<evidence type="ECO:0000256" key="3">
    <source>
        <dbReference type="ARBA" id="ARBA00022475"/>
    </source>
</evidence>
<accession>A0ABU7SCN8</accession>
<dbReference type="PANTHER" id="PTHR36838">
    <property type="entry name" value="AUXIN EFFLUX CARRIER FAMILY PROTEIN"/>
    <property type="match status" value="1"/>
</dbReference>
<dbReference type="EMBL" id="JAZGQL010000008">
    <property type="protein sequence ID" value="MEE6307711.1"/>
    <property type="molecule type" value="Genomic_DNA"/>
</dbReference>
<dbReference type="InterPro" id="IPR004776">
    <property type="entry name" value="Mem_transp_PIN-like"/>
</dbReference>
<feature type="transmembrane region" description="Helical" evidence="7">
    <location>
        <begin position="34"/>
        <end position="54"/>
    </location>
</feature>
<feature type="transmembrane region" description="Helical" evidence="7">
    <location>
        <begin position="60"/>
        <end position="82"/>
    </location>
</feature>
<organism evidence="8 9">
    <name type="scientific">Plantactinospora veratri</name>
    <dbReference type="NCBI Taxonomy" id="1436122"/>
    <lineage>
        <taxon>Bacteria</taxon>
        <taxon>Bacillati</taxon>
        <taxon>Actinomycetota</taxon>
        <taxon>Actinomycetes</taxon>
        <taxon>Micromonosporales</taxon>
        <taxon>Micromonosporaceae</taxon>
        <taxon>Plantactinospora</taxon>
    </lineage>
</organism>
<comment type="caution">
    <text evidence="8">The sequence shown here is derived from an EMBL/GenBank/DDBJ whole genome shotgun (WGS) entry which is preliminary data.</text>
</comment>
<evidence type="ECO:0000256" key="6">
    <source>
        <dbReference type="ARBA" id="ARBA00023136"/>
    </source>
</evidence>
<dbReference type="PANTHER" id="PTHR36838:SF3">
    <property type="entry name" value="TRANSPORTER AUXIN EFFLUX CARRIER EC FAMILY"/>
    <property type="match status" value="1"/>
</dbReference>
<evidence type="ECO:0000256" key="1">
    <source>
        <dbReference type="ARBA" id="ARBA00004141"/>
    </source>
</evidence>
<feature type="transmembrane region" description="Helical" evidence="7">
    <location>
        <begin position="6"/>
        <end position="22"/>
    </location>
</feature>
<evidence type="ECO:0000256" key="5">
    <source>
        <dbReference type="ARBA" id="ARBA00022989"/>
    </source>
</evidence>
<protein>
    <submittedName>
        <fullName evidence="8">AEC family transporter</fullName>
    </submittedName>
</protein>
<keyword evidence="4 7" id="KW-0812">Transmembrane</keyword>
<evidence type="ECO:0000256" key="7">
    <source>
        <dbReference type="SAM" id="Phobius"/>
    </source>
</evidence>
<name>A0ABU7SCN8_9ACTN</name>
<sequence>MRGVLTGFAVIWSVTLVGYLVGRYDLLGPHGTAVIARLVFLVATPALLFGTLARSTVADVFTPALAAFVLSTLIVAAVYLLVARFGWRRPVGEATVGAMSASYVNAANLGLPVAAYVLGDVSFVAPVLIFQVLVAAPLALGVLDATTTDRGLSVRRLALLPTRNPIMLGSAGGLLVAVSGWHPPAELLLPFDLVGSAAVPLALIALGTSLPGSRPLAAGPGAAQRYVAVTLKIVVQPAVAYLIARYALGLTGPALLAAVVTSALPTAQNVFVFATHYRQAQPHARDVVVLSTIAAAVSLAAIAALLG</sequence>
<evidence type="ECO:0000256" key="2">
    <source>
        <dbReference type="ARBA" id="ARBA00022448"/>
    </source>
</evidence>
<feature type="transmembrane region" description="Helical" evidence="7">
    <location>
        <begin position="94"/>
        <end position="117"/>
    </location>
</feature>
<dbReference type="Proteomes" id="UP001339911">
    <property type="component" value="Unassembled WGS sequence"/>
</dbReference>
<evidence type="ECO:0000313" key="8">
    <source>
        <dbReference type="EMBL" id="MEE6307711.1"/>
    </source>
</evidence>
<keyword evidence="5 7" id="KW-1133">Transmembrane helix</keyword>
<comment type="subcellular location">
    <subcellularLocation>
        <location evidence="1">Membrane</location>
        <topology evidence="1">Multi-pass membrane protein</topology>
    </subcellularLocation>
</comment>
<evidence type="ECO:0000256" key="4">
    <source>
        <dbReference type="ARBA" id="ARBA00022692"/>
    </source>
</evidence>
<feature type="transmembrane region" description="Helical" evidence="7">
    <location>
        <begin position="187"/>
        <end position="206"/>
    </location>
</feature>
<feature type="transmembrane region" description="Helical" evidence="7">
    <location>
        <begin position="123"/>
        <end position="143"/>
    </location>
</feature>
<dbReference type="Pfam" id="PF03547">
    <property type="entry name" value="Mem_trans"/>
    <property type="match status" value="2"/>
</dbReference>
<gene>
    <name evidence="8" type="ORF">V1634_12845</name>
</gene>
<evidence type="ECO:0000313" key="9">
    <source>
        <dbReference type="Proteomes" id="UP001339911"/>
    </source>
</evidence>
<keyword evidence="2" id="KW-0813">Transport</keyword>
<proteinExistence type="predicted"/>
<feature type="transmembrane region" description="Helical" evidence="7">
    <location>
        <begin position="226"/>
        <end position="248"/>
    </location>
</feature>
<reference evidence="8 9" key="1">
    <citation type="submission" date="2024-01" db="EMBL/GenBank/DDBJ databases">
        <title>Genome insights into Plantactinospora veratri sp. nov.</title>
        <authorList>
            <person name="Wang L."/>
        </authorList>
    </citation>
    <scope>NUCLEOTIDE SEQUENCE [LARGE SCALE GENOMIC DNA]</scope>
    <source>
        <strain evidence="8 9">NEAU-FHS4</strain>
    </source>
</reference>
<dbReference type="RefSeq" id="WP_331207999.1">
    <property type="nucleotide sequence ID" value="NZ_JAZGQL010000008.1"/>
</dbReference>
<feature type="transmembrane region" description="Helical" evidence="7">
    <location>
        <begin position="287"/>
        <end position="306"/>
    </location>
</feature>
<feature type="transmembrane region" description="Helical" evidence="7">
    <location>
        <begin position="254"/>
        <end position="275"/>
    </location>
</feature>
<keyword evidence="3" id="KW-1003">Cell membrane</keyword>
<feature type="transmembrane region" description="Helical" evidence="7">
    <location>
        <begin position="164"/>
        <end position="181"/>
    </location>
</feature>
<keyword evidence="9" id="KW-1185">Reference proteome</keyword>
<keyword evidence="6 7" id="KW-0472">Membrane</keyword>